<dbReference type="VEuPathDB" id="TriTrypDB:TM35_000262240"/>
<feature type="non-terminal residue" evidence="2">
    <location>
        <position position="268"/>
    </location>
</feature>
<organism evidence="2 3">
    <name type="scientific">Trypanosoma theileri</name>
    <dbReference type="NCBI Taxonomy" id="67003"/>
    <lineage>
        <taxon>Eukaryota</taxon>
        <taxon>Discoba</taxon>
        <taxon>Euglenozoa</taxon>
        <taxon>Kinetoplastea</taxon>
        <taxon>Metakinetoplastina</taxon>
        <taxon>Trypanosomatida</taxon>
        <taxon>Trypanosomatidae</taxon>
        <taxon>Trypanosoma</taxon>
    </lineage>
</organism>
<feature type="compositionally biased region" description="Low complexity" evidence="1">
    <location>
        <begin position="52"/>
        <end position="64"/>
    </location>
</feature>
<feature type="compositionally biased region" description="Acidic residues" evidence="1">
    <location>
        <begin position="142"/>
        <end position="157"/>
    </location>
</feature>
<feature type="region of interest" description="Disordered" evidence="1">
    <location>
        <begin position="112"/>
        <end position="196"/>
    </location>
</feature>
<name>A0A1X0NPX6_9TRYP</name>
<feature type="compositionally biased region" description="Low complexity" evidence="1">
    <location>
        <begin position="129"/>
        <end position="141"/>
    </location>
</feature>
<dbReference type="GeneID" id="39987741"/>
<gene>
    <name evidence="2" type="ORF">TM35_000262240</name>
</gene>
<evidence type="ECO:0000313" key="3">
    <source>
        <dbReference type="Proteomes" id="UP000192257"/>
    </source>
</evidence>
<dbReference type="RefSeq" id="XP_028880838.1">
    <property type="nucleotide sequence ID" value="XM_029027961.1"/>
</dbReference>
<proteinExistence type="predicted"/>
<reference evidence="2 3" key="1">
    <citation type="submission" date="2017-03" db="EMBL/GenBank/DDBJ databases">
        <title>An alternative strategy for trypanosome survival in the mammalian bloodstream revealed through genome and transcriptome analysis of the ubiquitous bovine parasite Trypanosoma (Megatrypanum) theileri.</title>
        <authorList>
            <person name="Kelly S."/>
            <person name="Ivens A."/>
            <person name="Mott A."/>
            <person name="O'Neill E."/>
            <person name="Emms D."/>
            <person name="Macleod O."/>
            <person name="Voorheis P."/>
            <person name="Matthews J."/>
            <person name="Matthews K."/>
            <person name="Carrington M."/>
        </authorList>
    </citation>
    <scope>NUCLEOTIDE SEQUENCE [LARGE SCALE GENOMIC DNA]</scope>
    <source>
        <strain evidence="2">Edinburgh</strain>
    </source>
</reference>
<keyword evidence="3" id="KW-1185">Reference proteome</keyword>
<dbReference type="EMBL" id="NBCO01000026">
    <property type="protein sequence ID" value="ORC86772.1"/>
    <property type="molecule type" value="Genomic_DNA"/>
</dbReference>
<evidence type="ECO:0000256" key="1">
    <source>
        <dbReference type="SAM" id="MobiDB-lite"/>
    </source>
</evidence>
<protein>
    <submittedName>
        <fullName evidence="2">Uncharacterized protein</fullName>
    </submittedName>
</protein>
<feature type="compositionally biased region" description="Acidic residues" evidence="1">
    <location>
        <begin position="117"/>
        <end position="128"/>
    </location>
</feature>
<dbReference type="OrthoDB" id="248867at2759"/>
<dbReference type="AlphaFoldDB" id="A0A1X0NPX6"/>
<evidence type="ECO:0000313" key="2">
    <source>
        <dbReference type="EMBL" id="ORC86772.1"/>
    </source>
</evidence>
<feature type="compositionally biased region" description="Acidic residues" evidence="1">
    <location>
        <begin position="165"/>
        <end position="179"/>
    </location>
</feature>
<sequence>MSNWDSFLWSYVYNTSASDEVPSPVPDLSSVVNSDYEINITPSDSIDENNENNDNSDNSVNTSSKYSYNDISSTKATYRSIKGEGQKNAHLNTRFSTFYGLQQLPVLQPSQQLKEEKEEEEDNNDDNNDYNNNNNNNNNNNENDENDENNSNDDDDNNNTNSSSNEDEEEEEEDEDENEIGNTASMNSGNNNSNSSRVSITIHRHHIIGEDGQRIVRRAITLQPREGLRVEIPEENIEEYHRELNAILHQNPNDERSQDSNSNNNNNN</sequence>
<dbReference type="Proteomes" id="UP000192257">
    <property type="component" value="Unassembled WGS sequence"/>
</dbReference>
<comment type="caution">
    <text evidence="2">The sequence shown here is derived from an EMBL/GenBank/DDBJ whole genome shotgun (WGS) entry which is preliminary data.</text>
</comment>
<feature type="compositionally biased region" description="Low complexity" evidence="1">
    <location>
        <begin position="182"/>
        <end position="196"/>
    </location>
</feature>
<accession>A0A1X0NPX6</accession>
<feature type="region of interest" description="Disordered" evidence="1">
    <location>
        <begin position="40"/>
        <end position="67"/>
    </location>
</feature>